<keyword evidence="1" id="KW-1133">Transmembrane helix</keyword>
<dbReference type="GO" id="GO:0005576">
    <property type="term" value="C:extracellular region"/>
    <property type="evidence" value="ECO:0007669"/>
    <property type="project" value="TreeGrafter"/>
</dbReference>
<dbReference type="InterPro" id="IPR005693">
    <property type="entry name" value="Mce"/>
</dbReference>
<gene>
    <name evidence="4" type="ORF">CEY15_05580</name>
</gene>
<dbReference type="Proteomes" id="UP000218810">
    <property type="component" value="Unassembled WGS sequence"/>
</dbReference>
<dbReference type="PRINTS" id="PR01782">
    <property type="entry name" value="MCEVIRFACTOR"/>
</dbReference>
<accession>A0A2A2WS34</accession>
<evidence type="ECO:0000259" key="3">
    <source>
        <dbReference type="Pfam" id="PF11887"/>
    </source>
</evidence>
<dbReference type="OrthoDB" id="5241191at2"/>
<dbReference type="InterPro" id="IPR052336">
    <property type="entry name" value="MlaD_Phospholipid_Transporter"/>
</dbReference>
<dbReference type="RefSeq" id="WP_007631819.1">
    <property type="nucleotide sequence ID" value="NZ_NTGA01000011.1"/>
</dbReference>
<keyword evidence="1" id="KW-0472">Membrane</keyword>
<evidence type="ECO:0000259" key="2">
    <source>
        <dbReference type="Pfam" id="PF02470"/>
    </source>
</evidence>
<keyword evidence="1" id="KW-0812">Transmembrane</keyword>
<evidence type="ECO:0000313" key="5">
    <source>
        <dbReference type="Proteomes" id="UP000218810"/>
    </source>
</evidence>
<dbReference type="InterPro" id="IPR003399">
    <property type="entry name" value="Mce/MlaD"/>
</dbReference>
<feature type="transmembrane region" description="Helical" evidence="1">
    <location>
        <begin position="12"/>
        <end position="32"/>
    </location>
</feature>
<dbReference type="Pfam" id="PF02470">
    <property type="entry name" value="MlaD"/>
    <property type="match status" value="1"/>
</dbReference>
<protein>
    <submittedName>
        <fullName evidence="4">ABC transporter substrate-binding protein</fullName>
    </submittedName>
</protein>
<reference evidence="5" key="1">
    <citation type="submission" date="2017-09" db="EMBL/GenBank/DDBJ databases">
        <authorList>
            <person name="Zhang Y."/>
            <person name="Huang X."/>
            <person name="Liu J."/>
            <person name="Lu L."/>
            <person name="Peng K."/>
        </authorList>
    </citation>
    <scope>NUCLEOTIDE SEQUENCE [LARGE SCALE GENOMIC DNA]</scope>
    <source>
        <strain evidence="5">S-XJ-1</strain>
    </source>
</reference>
<dbReference type="NCBIfam" id="TIGR00996">
    <property type="entry name" value="Mtu_fam_mce"/>
    <property type="match status" value="1"/>
</dbReference>
<dbReference type="EMBL" id="NTGA01000011">
    <property type="protein sequence ID" value="PAY24022.1"/>
    <property type="molecule type" value="Genomic_DNA"/>
</dbReference>
<name>A0A2A2WS34_9ACTN</name>
<feature type="domain" description="Mce/MlaD" evidence="2">
    <location>
        <begin position="43"/>
        <end position="116"/>
    </location>
</feature>
<dbReference type="Pfam" id="PF11887">
    <property type="entry name" value="Mce4_CUP1"/>
    <property type="match status" value="1"/>
</dbReference>
<proteinExistence type="predicted"/>
<dbReference type="AlphaFoldDB" id="A0A2A2WS34"/>
<dbReference type="PANTHER" id="PTHR33371">
    <property type="entry name" value="INTERMEMBRANE PHOSPHOLIPID TRANSPORT SYSTEM BINDING PROTEIN MLAD-RELATED"/>
    <property type="match status" value="1"/>
</dbReference>
<organism evidence="4 5">
    <name type="scientific">Dietzia natronolimnaea</name>
    <dbReference type="NCBI Taxonomy" id="161920"/>
    <lineage>
        <taxon>Bacteria</taxon>
        <taxon>Bacillati</taxon>
        <taxon>Actinomycetota</taxon>
        <taxon>Actinomycetes</taxon>
        <taxon>Mycobacteriales</taxon>
        <taxon>Dietziaceae</taxon>
        <taxon>Dietzia</taxon>
    </lineage>
</organism>
<keyword evidence="5" id="KW-1185">Reference proteome</keyword>
<feature type="domain" description="Mammalian cell entry C-terminal" evidence="3">
    <location>
        <begin position="121"/>
        <end position="306"/>
    </location>
</feature>
<dbReference type="PANTHER" id="PTHR33371:SF18">
    <property type="entry name" value="MCE-FAMILY PROTEIN MCE3C"/>
    <property type="match status" value="1"/>
</dbReference>
<sequence>MSKRRPGEPRFSNATVGAIGVLVILALTAVSFRLDALPIVGAGPKYTAYFSEAAGLAGGSEVRVAGVKVGVVTDVALEGDKVAVGFRAKDAWLGDDTRASIQLKTVLGQKYLALTPAGTGELETAEPIPLERTVAPYDVVTAFSSAAETLGEIDDAKLAESLVTLTDTMQASPEEFRGAVDGMARLSQTVSSRDAELRRLLEATRTSSQIVADRNDDFRRLIIGTGQLLGELNERAESLKLVLASTRGLSIELRRFVAENEAEFKPTLDSLDSALAVLTDHEEELRASIHNLGPFYRLYSNMLGTGRWFDGVITNLLPPGIPEPPFYPGARAPARQSGIN</sequence>
<comment type="caution">
    <text evidence="4">The sequence shown here is derived from an EMBL/GenBank/DDBJ whole genome shotgun (WGS) entry which is preliminary data.</text>
</comment>
<dbReference type="InterPro" id="IPR024516">
    <property type="entry name" value="Mce_C"/>
</dbReference>
<evidence type="ECO:0000256" key="1">
    <source>
        <dbReference type="SAM" id="Phobius"/>
    </source>
</evidence>
<evidence type="ECO:0000313" key="4">
    <source>
        <dbReference type="EMBL" id="PAY24022.1"/>
    </source>
</evidence>